<comment type="similarity">
    <text evidence="1">Belongs to the glycosyl hydrolase 38 family.</text>
</comment>
<feature type="signal peptide" evidence="5">
    <location>
        <begin position="1"/>
        <end position="33"/>
    </location>
</feature>
<dbReference type="InterPro" id="IPR041147">
    <property type="entry name" value="GH38_C"/>
</dbReference>
<dbReference type="SUPFAM" id="SSF88688">
    <property type="entry name" value="Families 57/38 glycoside transferase middle domain"/>
    <property type="match status" value="1"/>
</dbReference>
<dbReference type="InterPro" id="IPR015341">
    <property type="entry name" value="Glyco_hydro_38_cen"/>
</dbReference>
<evidence type="ECO:0000256" key="3">
    <source>
        <dbReference type="ARBA" id="ARBA00022801"/>
    </source>
</evidence>
<dbReference type="InterPro" id="IPR013780">
    <property type="entry name" value="Glyco_hydro_b"/>
</dbReference>
<dbReference type="InterPro" id="IPR008979">
    <property type="entry name" value="Galactose-bd-like_sf"/>
</dbReference>
<keyword evidence="3 7" id="KW-0378">Hydrolase</keyword>
<dbReference type="PANTHER" id="PTHR46017:SF1">
    <property type="entry name" value="ALPHA-MANNOSIDASE 2C1"/>
    <property type="match status" value="1"/>
</dbReference>
<dbReference type="Proteomes" id="UP001623591">
    <property type="component" value="Unassembled WGS sequence"/>
</dbReference>
<keyword evidence="4" id="KW-0326">Glycosidase</keyword>
<dbReference type="SUPFAM" id="SSF74650">
    <property type="entry name" value="Galactose mutarotase-like"/>
    <property type="match status" value="1"/>
</dbReference>
<organism evidence="7 8">
    <name type="scientific">Candidatus Clostridium stratigraminis</name>
    <dbReference type="NCBI Taxonomy" id="3381661"/>
    <lineage>
        <taxon>Bacteria</taxon>
        <taxon>Bacillati</taxon>
        <taxon>Bacillota</taxon>
        <taxon>Clostridia</taxon>
        <taxon>Eubacteriales</taxon>
        <taxon>Clostridiaceae</taxon>
        <taxon>Clostridium</taxon>
    </lineage>
</organism>
<dbReference type="InterPro" id="IPR037094">
    <property type="entry name" value="Glyco_hydro_38_cen_sf"/>
</dbReference>
<dbReference type="Pfam" id="PF18998">
    <property type="entry name" value="Flg_new_2"/>
    <property type="match status" value="1"/>
</dbReference>
<dbReference type="SUPFAM" id="SSF49373">
    <property type="entry name" value="Invasin/intimin cell-adhesion fragments"/>
    <property type="match status" value="2"/>
</dbReference>
<keyword evidence="5" id="KW-0732">Signal</keyword>
<dbReference type="PROSITE" id="PS50022">
    <property type="entry name" value="FA58C_3"/>
    <property type="match status" value="1"/>
</dbReference>
<dbReference type="Pfam" id="PF17677">
    <property type="entry name" value="Glyco_hydro38C2"/>
    <property type="match status" value="1"/>
</dbReference>
<dbReference type="GO" id="GO:0016787">
    <property type="term" value="F:hydrolase activity"/>
    <property type="evidence" value="ECO:0007669"/>
    <property type="project" value="UniProtKB-KW"/>
</dbReference>
<name>A0ABW8T1P3_9CLOT</name>
<protein>
    <submittedName>
        <fullName evidence="7">Glycoside hydrolase family 38 C-terminal domain-containing protein</fullName>
    </submittedName>
</protein>
<dbReference type="Gene3D" id="2.60.120.260">
    <property type="entry name" value="Galactose-binding domain-like"/>
    <property type="match status" value="1"/>
</dbReference>
<dbReference type="EMBL" id="JBJHZZ010000002">
    <property type="protein sequence ID" value="MFL0246408.1"/>
    <property type="molecule type" value="Genomic_DNA"/>
</dbReference>
<dbReference type="RefSeq" id="WP_406768876.1">
    <property type="nucleotide sequence ID" value="NZ_JBJHZZ010000002.1"/>
</dbReference>
<dbReference type="InterPro" id="IPR011330">
    <property type="entry name" value="Glyco_hydro/deAcase_b/a-brl"/>
</dbReference>
<evidence type="ECO:0000256" key="1">
    <source>
        <dbReference type="ARBA" id="ARBA00009792"/>
    </source>
</evidence>
<sequence>MGKAKKKLKKKAALATVLSTCLTTSMITTNLYAYDLTKDKTVYTVATAHLDTQWNWDIRTTINSYIPKTLVNNFNLFEKYPDYKFSFEGAFRYALAKEYFPAQYEQLKNYIANNRWYVTGSSWDAGDVNVPSPEAVMRNILYGNQYFKKEFGKTSTDIFLPDCFGFGYALPSIASHMGLTGFSTQKLTWGSANGIPFDIGKWYGPDGKYLISALNPGSYSSSITTPVSNDTTWVNRVNANGTNFGVYAAYKYYGTGDTGGSPTDGSVNYVEQDIKNGTNPTTGVNVVSAPADQMYRDIAEQGLADKLPSFDGELVAIQHGTGSYTSKAVSKRFNREDELLADATERTSVMADWLGGAPYPQEQLNTAWQRFLWHQFHDDLTGTSIPSAYNFSWNDYVLSLNQFAQELTNGVGAVANAMDTQVSGIPVVVYNPVSKARKDVVEAKVSFPEAAPKAVRVFDPEGKEVPSQIEATEGNTATVLFLADMPSVGYKTYDVKPSSTASNMSTGLSVSNSTLENNSYRVTINTDGDIASVYDKVNNKELLSAPSRLELLNDTSTTWPSWEVKLSDLSAAPKAYVSGPADIQVVENGPARVALKVTRNTLGSVFTQTIRLSAGDDAQRVDVDNNVNWNTKAANLKVSFPLTASNPKATYDLGLGTIQRGNNTANEYEVPAQEWADITDNSGDYGVSILNDSKYGWDKPADNLLRLTLIHTPQGSYGANKQDVQDFGENRFMYSIYGHSGNYVNGNTVTQGERLNQQLKAFQTVNHGGNLGKETSFLTISNPNVTVKAIKKAENSNEYIVRVQETSGSPISDITLSMGSGIASAREVNGNEDNIGPAVVENGKLKFNMTKYEPKSFAITLAAPSVKENAPTSTSVALPYNKDVVSFDGNKADGTLDTLGNSIPAELIPAEIKSGGISFKTGPTADGQNNAVVSSGQEIKIPTGYKQLYVLAASTAGDLTDSFKVNGNPVNVKIEDYKQNVGGWDNLAAGTYMGIKRDDVAWVATHTHNPNVKTPSSPISAPGNSAYDFDYMFKYKIDLPEGANTITLPNNSNILIFAMTAANNKNENTKSAAPLYDVKEAAKTYPLSVENGSGAGSYPEGTQVSISAVVPAGYMFKEWEGPVADKKSSDTTVTMGTDPITVKALLTYLGPDLALNAAATATGATNNNELPKFGVDGNGKTKWCQAAQTTLPDGTKTDDKWLTIDLGKEYTINRWVVKHAGFGGESTDWNTKDFKLQVSYDGNTWTDADTVTGNRANITNRMLNTPVTARYARLYVTKPTNNTDKATRIYEFELYSAAFLSSDKTELNNGRDTAKLSVNTVTEDGTTIDLLKQDGTQVQFTSDNESVAKVDSSGTVTPVDAGIANITAKVTSNGVIMNTNSIKFNVVELSSVKISADKTSFERNDTSKLNITEALLSNGKAADLTGSNAKIEYLSTNPAVVSTENGLITAHNVGTADVYAVVTLDGIKVESNKIAVTVDTSAESIARLINNYTNSKELVGPLVPQLTNNLTQAKKFIDEQKADQAVIHMGDFIKHLNNTPMDSRISDSAKEALNLDAQALINKWSK</sequence>
<gene>
    <name evidence="7" type="ORF">ACJDUG_05350</name>
</gene>
<feature type="chain" id="PRO_5045734769" evidence="5">
    <location>
        <begin position="34"/>
        <end position="1566"/>
    </location>
</feature>
<dbReference type="InterPro" id="IPR054470">
    <property type="entry name" value="FIMAH_dom"/>
</dbReference>
<feature type="domain" description="F5/8 type C" evidence="6">
    <location>
        <begin position="1137"/>
        <end position="1297"/>
    </location>
</feature>
<dbReference type="SMART" id="SM00635">
    <property type="entry name" value="BID_2"/>
    <property type="match status" value="2"/>
</dbReference>
<evidence type="ECO:0000259" key="6">
    <source>
        <dbReference type="PROSITE" id="PS50022"/>
    </source>
</evidence>
<evidence type="ECO:0000313" key="7">
    <source>
        <dbReference type="EMBL" id="MFL0246408.1"/>
    </source>
</evidence>
<dbReference type="InterPro" id="IPR028995">
    <property type="entry name" value="Glyco_hydro_57/38_cen_sf"/>
</dbReference>
<evidence type="ECO:0000256" key="4">
    <source>
        <dbReference type="ARBA" id="ARBA00023295"/>
    </source>
</evidence>
<dbReference type="Gene3D" id="2.60.40.1180">
    <property type="entry name" value="Golgi alpha-mannosidase II"/>
    <property type="match status" value="1"/>
</dbReference>
<dbReference type="SMART" id="SM00872">
    <property type="entry name" value="Alpha-mann_mid"/>
    <property type="match status" value="1"/>
</dbReference>
<dbReference type="InterPro" id="IPR000602">
    <property type="entry name" value="Glyco_hydro_38_N"/>
</dbReference>
<dbReference type="InterPro" id="IPR008964">
    <property type="entry name" value="Invasin/intimin_cell_adhesion"/>
</dbReference>
<dbReference type="SUPFAM" id="SSF49785">
    <property type="entry name" value="Galactose-binding domain-like"/>
    <property type="match status" value="1"/>
</dbReference>
<evidence type="ECO:0000313" key="8">
    <source>
        <dbReference type="Proteomes" id="UP001623591"/>
    </source>
</evidence>
<dbReference type="InterPro" id="IPR044060">
    <property type="entry name" value="Bacterial_rp_domain"/>
</dbReference>
<dbReference type="Pfam" id="PF00754">
    <property type="entry name" value="F5_F8_type_C"/>
    <property type="match status" value="1"/>
</dbReference>
<dbReference type="PANTHER" id="PTHR46017">
    <property type="entry name" value="ALPHA-MANNOSIDASE 2C1"/>
    <property type="match status" value="1"/>
</dbReference>
<dbReference type="InterPro" id="IPR011013">
    <property type="entry name" value="Gal_mutarotase_sf_dom"/>
</dbReference>
<dbReference type="InterPro" id="IPR000421">
    <property type="entry name" value="FA58C"/>
</dbReference>
<dbReference type="Gene3D" id="3.20.110.10">
    <property type="entry name" value="Glycoside hydrolase 38, N terminal domain"/>
    <property type="match status" value="1"/>
</dbReference>
<dbReference type="Pfam" id="PF07748">
    <property type="entry name" value="Glyco_hydro_38C"/>
    <property type="match status" value="1"/>
</dbReference>
<dbReference type="InterPro" id="IPR003343">
    <property type="entry name" value="Big_2"/>
</dbReference>
<reference evidence="7 8" key="1">
    <citation type="submission" date="2024-11" db="EMBL/GenBank/DDBJ databases">
        <authorList>
            <person name="Heng Y.C."/>
            <person name="Lim A.C.H."/>
            <person name="Lee J.K.Y."/>
            <person name="Kittelmann S."/>
        </authorList>
    </citation>
    <scope>NUCLEOTIDE SEQUENCE [LARGE SCALE GENOMIC DNA]</scope>
    <source>
        <strain evidence="7 8">WILCCON 0185</strain>
    </source>
</reference>
<accession>A0ABW8T1P3</accession>
<dbReference type="Pfam" id="PF09261">
    <property type="entry name" value="Alpha-mann_mid"/>
    <property type="match status" value="1"/>
</dbReference>
<dbReference type="SUPFAM" id="SSF88713">
    <property type="entry name" value="Glycoside hydrolase/deacetylase"/>
    <property type="match status" value="1"/>
</dbReference>
<keyword evidence="8" id="KW-1185">Reference proteome</keyword>
<proteinExistence type="inferred from homology"/>
<dbReference type="InterPro" id="IPR027291">
    <property type="entry name" value="Glyco_hydro_38_N_sf"/>
</dbReference>
<comment type="caution">
    <text evidence="7">The sequence shown here is derived from an EMBL/GenBank/DDBJ whole genome shotgun (WGS) entry which is preliminary data.</text>
</comment>
<dbReference type="InterPro" id="IPR011682">
    <property type="entry name" value="Glyco_hydro_38_C"/>
</dbReference>
<dbReference type="Gene3D" id="2.70.98.30">
    <property type="entry name" value="Golgi alpha-mannosidase II, domain 4"/>
    <property type="match status" value="1"/>
</dbReference>
<evidence type="ECO:0000256" key="2">
    <source>
        <dbReference type="ARBA" id="ARBA00022723"/>
    </source>
</evidence>
<keyword evidence="2" id="KW-0479">Metal-binding</keyword>
<dbReference type="Gene3D" id="1.20.1270.50">
    <property type="entry name" value="Glycoside hydrolase family 38, central domain"/>
    <property type="match status" value="1"/>
</dbReference>
<dbReference type="CDD" id="cd10789">
    <property type="entry name" value="GH38N_AMII_ER_cytosolic"/>
    <property type="match status" value="1"/>
</dbReference>
<dbReference type="Gene3D" id="2.60.40.1080">
    <property type="match status" value="2"/>
</dbReference>
<dbReference type="Pfam" id="PF22888">
    <property type="entry name" value="FIMAH"/>
    <property type="match status" value="1"/>
</dbReference>
<dbReference type="Pfam" id="PF01074">
    <property type="entry name" value="Glyco_hydro_38N"/>
    <property type="match status" value="1"/>
</dbReference>
<evidence type="ECO:0000256" key="5">
    <source>
        <dbReference type="SAM" id="SignalP"/>
    </source>
</evidence>